<evidence type="ECO:0000256" key="7">
    <source>
        <dbReference type="ARBA" id="ARBA00023170"/>
    </source>
</evidence>
<dbReference type="SUPFAM" id="SSF53850">
    <property type="entry name" value="Periplasmic binding protein-like II"/>
    <property type="match status" value="1"/>
</dbReference>
<feature type="transmembrane region" description="Helical" evidence="11">
    <location>
        <begin position="232"/>
        <end position="256"/>
    </location>
</feature>
<dbReference type="GO" id="GO:0015276">
    <property type="term" value="F:ligand-gated monoatomic ion channel activity"/>
    <property type="evidence" value="ECO:0007669"/>
    <property type="project" value="InterPro"/>
</dbReference>
<dbReference type="SMART" id="SM00079">
    <property type="entry name" value="PBPe"/>
    <property type="match status" value="1"/>
</dbReference>
<evidence type="ECO:0000256" key="1">
    <source>
        <dbReference type="ARBA" id="ARBA00004141"/>
    </source>
</evidence>
<dbReference type="PANTHER" id="PTHR18966">
    <property type="entry name" value="IONOTROPIC GLUTAMATE RECEPTOR"/>
    <property type="match status" value="1"/>
</dbReference>
<evidence type="ECO:0000256" key="11">
    <source>
        <dbReference type="SAM" id="Phobius"/>
    </source>
</evidence>
<dbReference type="Gene3D" id="1.10.287.70">
    <property type="match status" value="1"/>
</dbReference>
<dbReference type="AlphaFoldDB" id="A0AA39VM09"/>
<keyword evidence="9" id="KW-1071">Ligand-gated ion channel</keyword>
<proteinExistence type="predicted"/>
<comment type="caution">
    <text evidence="13">The sequence shown here is derived from an EMBL/GenBank/DDBJ whole genome shotgun (WGS) entry which is preliminary data.</text>
</comment>
<dbReference type="Pfam" id="PF00060">
    <property type="entry name" value="Lig_chan"/>
    <property type="match status" value="1"/>
</dbReference>
<sequence>MHSFEIVNVIGKGYRRLGFWTSVGKFTRELYSSDPGIHLSSTTNHNLGDIIWPGGSAAIPKGYDSKMSGKMLRIAVPRNVGFPELVNIDRDLQTNETIISGFCIDVLKTVIAMLEEYEVDYEFIPFVNANGENKGSYSEPIDHIYLQDYNAAVGDISITENRSLYVDFTLPYSDLGCFIFILTGIVIWLIEHPINNEFQGSISQQIGTIFWFSFSTLVFAHRERLISNLSRFVVIVWVFVVLILTSSYTATLTSMITVQQINLQLNTKESYIVYQRGSKAFLSNLNFKDTNLQPFSSPEDHANALSRGSKKGGVSAIVDEIPYIKIFLSKYSADYSVVGSMSTTNGFAFLKFRFVLGVLIVDLSRKARCAVADML</sequence>
<keyword evidence="14" id="KW-1185">Reference proteome</keyword>
<evidence type="ECO:0000256" key="3">
    <source>
        <dbReference type="ARBA" id="ARBA00022692"/>
    </source>
</evidence>
<dbReference type="Gene3D" id="3.40.190.10">
    <property type="entry name" value="Periplasmic binding protein-like II"/>
    <property type="match status" value="1"/>
</dbReference>
<evidence type="ECO:0000259" key="12">
    <source>
        <dbReference type="SMART" id="SM00079"/>
    </source>
</evidence>
<keyword evidence="2" id="KW-0813">Transport</keyword>
<dbReference type="Proteomes" id="UP001168877">
    <property type="component" value="Unassembled WGS sequence"/>
</dbReference>
<evidence type="ECO:0000256" key="2">
    <source>
        <dbReference type="ARBA" id="ARBA00022448"/>
    </source>
</evidence>
<evidence type="ECO:0000256" key="4">
    <source>
        <dbReference type="ARBA" id="ARBA00022989"/>
    </source>
</evidence>
<dbReference type="EMBL" id="JAUESC010000381">
    <property type="protein sequence ID" value="KAK0591069.1"/>
    <property type="molecule type" value="Genomic_DNA"/>
</dbReference>
<keyword evidence="10" id="KW-0407">Ion channel</keyword>
<keyword evidence="4 11" id="KW-1133">Transmembrane helix</keyword>
<gene>
    <name evidence="13" type="ORF">LWI29_035266</name>
</gene>
<reference evidence="13" key="2">
    <citation type="submission" date="2023-06" db="EMBL/GenBank/DDBJ databases">
        <authorList>
            <person name="Swenson N.G."/>
            <person name="Wegrzyn J.L."/>
            <person name="Mcevoy S.L."/>
        </authorList>
    </citation>
    <scope>NUCLEOTIDE SEQUENCE</scope>
    <source>
        <strain evidence="13">NS2018</strain>
        <tissue evidence="13">Leaf</tissue>
    </source>
</reference>
<evidence type="ECO:0000256" key="10">
    <source>
        <dbReference type="ARBA" id="ARBA00023303"/>
    </source>
</evidence>
<dbReference type="Gene3D" id="3.40.50.2300">
    <property type="match status" value="1"/>
</dbReference>
<reference evidence="13" key="1">
    <citation type="journal article" date="2022" name="Plant J.">
        <title>Strategies of tolerance reflected in two North American maple genomes.</title>
        <authorList>
            <person name="McEvoy S.L."/>
            <person name="Sezen U.U."/>
            <person name="Trouern-Trend A."/>
            <person name="McMahon S.M."/>
            <person name="Schaberg P.G."/>
            <person name="Yang J."/>
            <person name="Wegrzyn J.L."/>
            <person name="Swenson N.G."/>
        </authorList>
    </citation>
    <scope>NUCLEOTIDE SEQUENCE</scope>
    <source>
        <strain evidence="13">NS2018</strain>
    </source>
</reference>
<evidence type="ECO:0000313" key="13">
    <source>
        <dbReference type="EMBL" id="KAK0591069.1"/>
    </source>
</evidence>
<feature type="transmembrane region" description="Helical" evidence="11">
    <location>
        <begin position="172"/>
        <end position="190"/>
    </location>
</feature>
<keyword evidence="6 11" id="KW-0472">Membrane</keyword>
<evidence type="ECO:0000256" key="6">
    <source>
        <dbReference type="ARBA" id="ARBA00023136"/>
    </source>
</evidence>
<evidence type="ECO:0000256" key="8">
    <source>
        <dbReference type="ARBA" id="ARBA00023180"/>
    </source>
</evidence>
<keyword evidence="5" id="KW-0406">Ion transport</keyword>
<dbReference type="InterPro" id="IPR001320">
    <property type="entry name" value="Iontro_rcpt_C"/>
</dbReference>
<evidence type="ECO:0000313" key="14">
    <source>
        <dbReference type="Proteomes" id="UP001168877"/>
    </source>
</evidence>
<name>A0AA39VM09_ACESA</name>
<keyword evidence="8" id="KW-0325">Glycoprotein</keyword>
<evidence type="ECO:0000256" key="9">
    <source>
        <dbReference type="ARBA" id="ARBA00023286"/>
    </source>
</evidence>
<evidence type="ECO:0000256" key="5">
    <source>
        <dbReference type="ARBA" id="ARBA00023065"/>
    </source>
</evidence>
<protein>
    <recommendedName>
        <fullName evidence="12">Ionotropic glutamate receptor C-terminal domain-containing protein</fullName>
    </recommendedName>
</protein>
<feature type="transmembrane region" description="Helical" evidence="11">
    <location>
        <begin position="202"/>
        <end position="220"/>
    </location>
</feature>
<dbReference type="InterPro" id="IPR015683">
    <property type="entry name" value="Ionotropic_Glu_rcpt"/>
</dbReference>
<organism evidence="13 14">
    <name type="scientific">Acer saccharum</name>
    <name type="common">Sugar maple</name>
    <dbReference type="NCBI Taxonomy" id="4024"/>
    <lineage>
        <taxon>Eukaryota</taxon>
        <taxon>Viridiplantae</taxon>
        <taxon>Streptophyta</taxon>
        <taxon>Embryophyta</taxon>
        <taxon>Tracheophyta</taxon>
        <taxon>Spermatophyta</taxon>
        <taxon>Magnoliopsida</taxon>
        <taxon>eudicotyledons</taxon>
        <taxon>Gunneridae</taxon>
        <taxon>Pentapetalae</taxon>
        <taxon>rosids</taxon>
        <taxon>malvids</taxon>
        <taxon>Sapindales</taxon>
        <taxon>Sapindaceae</taxon>
        <taxon>Hippocastanoideae</taxon>
        <taxon>Acereae</taxon>
        <taxon>Acer</taxon>
    </lineage>
</organism>
<accession>A0AA39VM09</accession>
<keyword evidence="3 11" id="KW-0812">Transmembrane</keyword>
<dbReference type="GO" id="GO:0016020">
    <property type="term" value="C:membrane"/>
    <property type="evidence" value="ECO:0007669"/>
    <property type="project" value="UniProtKB-SubCell"/>
</dbReference>
<comment type="subcellular location">
    <subcellularLocation>
        <location evidence="1">Membrane</location>
        <topology evidence="1">Multi-pass membrane protein</topology>
    </subcellularLocation>
</comment>
<feature type="domain" description="Ionotropic glutamate receptor C-terminal" evidence="12">
    <location>
        <begin position="71"/>
        <end position="368"/>
    </location>
</feature>
<keyword evidence="7" id="KW-0675">Receptor</keyword>